<reference evidence="2" key="1">
    <citation type="journal article" date="2023" name="GigaByte">
        <title>Genome assembly of the bearded iris, Iris pallida Lam.</title>
        <authorList>
            <person name="Bruccoleri R.E."/>
            <person name="Oakeley E.J."/>
            <person name="Faust A.M.E."/>
            <person name="Altorfer M."/>
            <person name="Dessus-Babus S."/>
            <person name="Burckhardt D."/>
            <person name="Oertli M."/>
            <person name="Naumann U."/>
            <person name="Petersen F."/>
            <person name="Wong J."/>
        </authorList>
    </citation>
    <scope>NUCLEOTIDE SEQUENCE</scope>
    <source>
        <strain evidence="2">GSM-AAB239-AS_SAM_17_03QT</strain>
    </source>
</reference>
<dbReference type="EMBL" id="JANAVB010012000">
    <property type="protein sequence ID" value="KAJ6836520.1"/>
    <property type="molecule type" value="Genomic_DNA"/>
</dbReference>
<evidence type="ECO:0000313" key="4">
    <source>
        <dbReference type="Proteomes" id="UP001140949"/>
    </source>
</evidence>
<accession>A0AAX6E1A9</accession>
<gene>
    <name evidence="2" type="ORF">M6B38_214920</name>
    <name evidence="3" type="ORF">M6B38_326540</name>
</gene>
<evidence type="ECO:0000313" key="2">
    <source>
        <dbReference type="EMBL" id="KAJ6797897.1"/>
    </source>
</evidence>
<dbReference type="EMBL" id="JANAVB010040619">
    <property type="protein sequence ID" value="KAJ6797897.1"/>
    <property type="molecule type" value="Genomic_DNA"/>
</dbReference>
<feature type="region of interest" description="Disordered" evidence="1">
    <location>
        <begin position="17"/>
        <end position="61"/>
    </location>
</feature>
<organism evidence="2 4">
    <name type="scientific">Iris pallida</name>
    <name type="common">Sweet iris</name>
    <dbReference type="NCBI Taxonomy" id="29817"/>
    <lineage>
        <taxon>Eukaryota</taxon>
        <taxon>Viridiplantae</taxon>
        <taxon>Streptophyta</taxon>
        <taxon>Embryophyta</taxon>
        <taxon>Tracheophyta</taxon>
        <taxon>Spermatophyta</taxon>
        <taxon>Magnoliopsida</taxon>
        <taxon>Liliopsida</taxon>
        <taxon>Asparagales</taxon>
        <taxon>Iridaceae</taxon>
        <taxon>Iridoideae</taxon>
        <taxon>Irideae</taxon>
        <taxon>Iris</taxon>
    </lineage>
</organism>
<dbReference type="PANTHER" id="PTHR33401:SF3">
    <property type="entry name" value="LOW AFFINITY POTASSIUM TRANSPORT SYSTEM PROTEIN"/>
    <property type="match status" value="1"/>
</dbReference>
<comment type="caution">
    <text evidence="2">The sequence shown here is derived from an EMBL/GenBank/DDBJ whole genome shotgun (WGS) entry which is preliminary data.</text>
</comment>
<dbReference type="PANTHER" id="PTHR33401">
    <property type="entry name" value="LIGHT-HARVESTING COMPLEX-LIKE PROTEIN OHP2, CHLOROPLASTIC"/>
    <property type="match status" value="1"/>
</dbReference>
<name>A0AAX6E1A9_IRIPA</name>
<sequence>MRDPSTCNCQFSCFSRRPSAPGGCDDAAPSAHVASAPVPEPVAPEKAGIGKEDKAGDGGGESRIVLRSCLKKPVGSGPGGFGKGTVRWRDVEGKELAEIREFDCDLRRFRQNDDGQPNCECVIQ</sequence>
<dbReference type="Proteomes" id="UP001140949">
    <property type="component" value="Unassembled WGS sequence"/>
</dbReference>
<feature type="compositionally biased region" description="Low complexity" evidence="1">
    <location>
        <begin position="27"/>
        <end position="37"/>
    </location>
</feature>
<dbReference type="AlphaFoldDB" id="A0AAX6E1A9"/>
<proteinExistence type="predicted"/>
<evidence type="ECO:0000256" key="1">
    <source>
        <dbReference type="SAM" id="MobiDB-lite"/>
    </source>
</evidence>
<evidence type="ECO:0000313" key="3">
    <source>
        <dbReference type="EMBL" id="KAJ6836520.1"/>
    </source>
</evidence>
<reference evidence="2" key="2">
    <citation type="submission" date="2023-04" db="EMBL/GenBank/DDBJ databases">
        <authorList>
            <person name="Bruccoleri R.E."/>
            <person name="Oakeley E.J."/>
            <person name="Faust A.-M."/>
            <person name="Dessus-Babus S."/>
            <person name="Altorfer M."/>
            <person name="Burckhardt D."/>
            <person name="Oertli M."/>
            <person name="Naumann U."/>
            <person name="Petersen F."/>
            <person name="Wong J."/>
        </authorList>
    </citation>
    <scope>NUCLEOTIDE SEQUENCE</scope>
    <source>
        <strain evidence="2">GSM-AAB239-AS_SAM_17_03QT</strain>
        <tissue evidence="2">Leaf</tissue>
    </source>
</reference>
<keyword evidence="4" id="KW-1185">Reference proteome</keyword>
<protein>
    <submittedName>
        <fullName evidence="2">Uncharacterized protein</fullName>
    </submittedName>
</protein>